<organism evidence="1 2">
    <name type="scientific">Stylosanthes scabra</name>
    <dbReference type="NCBI Taxonomy" id="79078"/>
    <lineage>
        <taxon>Eukaryota</taxon>
        <taxon>Viridiplantae</taxon>
        <taxon>Streptophyta</taxon>
        <taxon>Embryophyta</taxon>
        <taxon>Tracheophyta</taxon>
        <taxon>Spermatophyta</taxon>
        <taxon>Magnoliopsida</taxon>
        <taxon>eudicotyledons</taxon>
        <taxon>Gunneridae</taxon>
        <taxon>Pentapetalae</taxon>
        <taxon>rosids</taxon>
        <taxon>fabids</taxon>
        <taxon>Fabales</taxon>
        <taxon>Fabaceae</taxon>
        <taxon>Papilionoideae</taxon>
        <taxon>50 kb inversion clade</taxon>
        <taxon>dalbergioids sensu lato</taxon>
        <taxon>Dalbergieae</taxon>
        <taxon>Pterocarpus clade</taxon>
        <taxon>Stylosanthes</taxon>
    </lineage>
</organism>
<evidence type="ECO:0000313" key="1">
    <source>
        <dbReference type="EMBL" id="MED6222210.1"/>
    </source>
</evidence>
<name>A0ABU6ZJU2_9FABA</name>
<dbReference type="Proteomes" id="UP001341840">
    <property type="component" value="Unassembled WGS sequence"/>
</dbReference>
<keyword evidence="2" id="KW-1185">Reference proteome</keyword>
<proteinExistence type="predicted"/>
<dbReference type="EMBL" id="JASCZI010272434">
    <property type="protein sequence ID" value="MED6222210.1"/>
    <property type="molecule type" value="Genomic_DNA"/>
</dbReference>
<protein>
    <submittedName>
        <fullName evidence="1">Uncharacterized protein</fullName>
    </submittedName>
</protein>
<comment type="caution">
    <text evidence="1">The sequence shown here is derived from an EMBL/GenBank/DDBJ whole genome shotgun (WGS) entry which is preliminary data.</text>
</comment>
<sequence>MILGNTAGVLPRWLGCTGTFAEHPTGTWSRSQGHYSSYRAGYSGSFLASNRMGSISPDGRWLLGGKSICLHRMRRIRGYSNTRPSLIGLHTAMYDIYSRGSPGSGPIADYLRWWYLAARRFLAPDDAFYSRPLDEIPPEAIQRVADTLTRGTQVDDVPDNRHPDRRLMVGMRTTDRDWQWLDEMMGEEAAAPRRVRRMLEDGGRRGGRRGGRGEAGSLHLSPMVVRAALIRQGLASRASTGFQRTLQQILVDDTTYRPGFDGSQGQVQMDLNEPASAPSHLFTTYAETPTSAYMPDAHFMDPYMVPAPTPEDPLQTIAVETREVHPWGDPPTDDSCGTGGTCSVYCMGYGLCYYVMFVWD</sequence>
<evidence type="ECO:0000313" key="2">
    <source>
        <dbReference type="Proteomes" id="UP001341840"/>
    </source>
</evidence>
<gene>
    <name evidence="1" type="ORF">PIB30_062171</name>
</gene>
<reference evidence="1 2" key="1">
    <citation type="journal article" date="2023" name="Plants (Basel)">
        <title>Bridging the Gap: Combining Genomics and Transcriptomics Approaches to Understand Stylosanthes scabra, an Orphan Legume from the Brazilian Caatinga.</title>
        <authorList>
            <person name="Ferreira-Neto J.R.C."/>
            <person name="da Silva M.D."/>
            <person name="Binneck E."/>
            <person name="de Melo N.F."/>
            <person name="da Silva R.H."/>
            <person name="de Melo A.L.T.M."/>
            <person name="Pandolfi V."/>
            <person name="Bustamante F.O."/>
            <person name="Brasileiro-Vidal A.C."/>
            <person name="Benko-Iseppon A.M."/>
        </authorList>
    </citation>
    <scope>NUCLEOTIDE SEQUENCE [LARGE SCALE GENOMIC DNA]</scope>
    <source>
        <tissue evidence="1">Leaves</tissue>
    </source>
</reference>
<accession>A0ABU6ZJU2</accession>